<dbReference type="InterPro" id="IPR027802">
    <property type="entry name" value="Multi-ubiquitin_dom"/>
</dbReference>
<organism evidence="3 4">
    <name type="scientific">Bradyrhizobium canariense</name>
    <dbReference type="NCBI Taxonomy" id="255045"/>
    <lineage>
        <taxon>Bacteria</taxon>
        <taxon>Pseudomonadati</taxon>
        <taxon>Pseudomonadota</taxon>
        <taxon>Alphaproteobacteria</taxon>
        <taxon>Hyphomicrobiales</taxon>
        <taxon>Nitrobacteraceae</taxon>
        <taxon>Bradyrhizobium</taxon>
    </lineage>
</organism>
<dbReference type="EMBL" id="LT629750">
    <property type="protein sequence ID" value="SDT21500.1"/>
    <property type="molecule type" value="Genomic_DNA"/>
</dbReference>
<sequence>MLDKPSMPLYLITITSAWGRGADEKVMKMENVVTGGQGRDDGVKGQRGRGPDAQGHFSTTVNGVTVKFSEAMPKGEHVLDKADLEPASDYVLIQLLTHSSRSVGLDETVDLRAEGTEVFRAFKSDRIFRFTNNGHGFEWGVEKIPEPELRVICQVREDEVLVLERDGNDIDLKLNDVLDLGQAGTEHLHTEKRLITVFYENEPREIARGTYTTEQLKQKFGVQEGYVLEFINDEGQLTPLKPGAKLKVKEGMKFFEQVPCGGSS</sequence>
<feature type="region of interest" description="Disordered" evidence="1">
    <location>
        <begin position="33"/>
        <end position="56"/>
    </location>
</feature>
<evidence type="ECO:0000256" key="1">
    <source>
        <dbReference type="SAM" id="MobiDB-lite"/>
    </source>
</evidence>
<evidence type="ECO:0000313" key="4">
    <source>
        <dbReference type="Proteomes" id="UP000243904"/>
    </source>
</evidence>
<dbReference type="Proteomes" id="UP000243904">
    <property type="component" value="Chromosome I"/>
</dbReference>
<gene>
    <name evidence="3" type="ORF">SAMN05444158_4845</name>
</gene>
<evidence type="ECO:0000313" key="3">
    <source>
        <dbReference type="EMBL" id="SDT21500.1"/>
    </source>
</evidence>
<dbReference type="AlphaFoldDB" id="A0A1H1YJ71"/>
<feature type="domain" description="Multi-ubiquitin" evidence="2">
    <location>
        <begin position="57"/>
        <end position="123"/>
    </location>
</feature>
<reference evidence="4" key="1">
    <citation type="submission" date="2016-10" db="EMBL/GenBank/DDBJ databases">
        <authorList>
            <person name="Varghese N."/>
            <person name="Submissions S."/>
        </authorList>
    </citation>
    <scope>NUCLEOTIDE SEQUENCE [LARGE SCALE GENOMIC DNA]</scope>
    <source>
        <strain evidence="4">GAS369</strain>
    </source>
</reference>
<name>A0A1H1YJ71_9BRAD</name>
<keyword evidence="4" id="KW-1185">Reference proteome</keyword>
<dbReference type="Pfam" id="PF14452">
    <property type="entry name" value="Multi_ubiq"/>
    <property type="match status" value="1"/>
</dbReference>
<proteinExistence type="predicted"/>
<protein>
    <submittedName>
        <fullName evidence="3">Multiubiquitin</fullName>
    </submittedName>
</protein>
<evidence type="ECO:0000259" key="2">
    <source>
        <dbReference type="Pfam" id="PF14452"/>
    </source>
</evidence>
<accession>A0A1H1YJ71</accession>